<dbReference type="AlphaFoldDB" id="A0AAD9JU62"/>
<evidence type="ECO:0000313" key="2">
    <source>
        <dbReference type="Proteomes" id="UP001208570"/>
    </source>
</evidence>
<organism evidence="1 2">
    <name type="scientific">Paralvinella palmiformis</name>
    <dbReference type="NCBI Taxonomy" id="53620"/>
    <lineage>
        <taxon>Eukaryota</taxon>
        <taxon>Metazoa</taxon>
        <taxon>Spiralia</taxon>
        <taxon>Lophotrochozoa</taxon>
        <taxon>Annelida</taxon>
        <taxon>Polychaeta</taxon>
        <taxon>Sedentaria</taxon>
        <taxon>Canalipalpata</taxon>
        <taxon>Terebellida</taxon>
        <taxon>Terebelliformia</taxon>
        <taxon>Alvinellidae</taxon>
        <taxon>Paralvinella</taxon>
    </lineage>
</organism>
<name>A0AAD9JU62_9ANNE</name>
<protein>
    <submittedName>
        <fullName evidence="1">Uncharacterized protein</fullName>
    </submittedName>
</protein>
<dbReference type="Proteomes" id="UP001208570">
    <property type="component" value="Unassembled WGS sequence"/>
</dbReference>
<sequence>MDATTQEGCHVNEIHTTTKDQCLVVALDELLGGMAKDYTNHVVKCVHNSDFKTSLIEDYTEDPTIKLQLRVLAITGNILSGPWFKRFYRSQDKQVHHMDAFTAIKACYSCMEVIVSKDRILQEDITHDLFGDPIDLSDKILWTMEGNYVDQFSNMLKAFLTAIMTVVQRQYKNLWSILFNGDDR</sequence>
<evidence type="ECO:0000313" key="1">
    <source>
        <dbReference type="EMBL" id="KAK2158976.1"/>
    </source>
</evidence>
<gene>
    <name evidence="1" type="ORF">LSH36_161g16014</name>
</gene>
<comment type="caution">
    <text evidence="1">The sequence shown here is derived from an EMBL/GenBank/DDBJ whole genome shotgun (WGS) entry which is preliminary data.</text>
</comment>
<accession>A0AAD9JU62</accession>
<keyword evidence="2" id="KW-1185">Reference proteome</keyword>
<proteinExistence type="predicted"/>
<dbReference type="EMBL" id="JAODUP010000161">
    <property type="protein sequence ID" value="KAK2158976.1"/>
    <property type="molecule type" value="Genomic_DNA"/>
</dbReference>
<reference evidence="1" key="1">
    <citation type="journal article" date="2023" name="Mol. Biol. Evol.">
        <title>Third-Generation Sequencing Reveals the Adaptive Role of the Epigenome in Three Deep-Sea Polychaetes.</title>
        <authorList>
            <person name="Perez M."/>
            <person name="Aroh O."/>
            <person name="Sun Y."/>
            <person name="Lan Y."/>
            <person name="Juniper S.K."/>
            <person name="Young C.R."/>
            <person name="Angers B."/>
            <person name="Qian P.Y."/>
        </authorList>
    </citation>
    <scope>NUCLEOTIDE SEQUENCE</scope>
    <source>
        <strain evidence="1">P08H-3</strain>
    </source>
</reference>